<dbReference type="CDD" id="cd00190">
    <property type="entry name" value="Tryp_SPc"/>
    <property type="match status" value="1"/>
</dbReference>
<keyword evidence="1" id="KW-0645">Protease</keyword>
<organism evidence="7 8">
    <name type="scientific">Nicrophorus vespilloides</name>
    <name type="common">Boreal carrion beetle</name>
    <dbReference type="NCBI Taxonomy" id="110193"/>
    <lineage>
        <taxon>Eukaryota</taxon>
        <taxon>Metazoa</taxon>
        <taxon>Ecdysozoa</taxon>
        <taxon>Arthropoda</taxon>
        <taxon>Hexapoda</taxon>
        <taxon>Insecta</taxon>
        <taxon>Pterygota</taxon>
        <taxon>Neoptera</taxon>
        <taxon>Endopterygota</taxon>
        <taxon>Coleoptera</taxon>
        <taxon>Polyphaga</taxon>
        <taxon>Staphyliniformia</taxon>
        <taxon>Silphidae</taxon>
        <taxon>Nicrophorinae</taxon>
        <taxon>Nicrophorus</taxon>
    </lineage>
</organism>
<keyword evidence="7" id="KW-1185">Reference proteome</keyword>
<evidence type="ECO:0000256" key="2">
    <source>
        <dbReference type="ARBA" id="ARBA00022801"/>
    </source>
</evidence>
<proteinExistence type="predicted"/>
<name>A0ABM1MH45_NICVS</name>
<dbReference type="GeneID" id="108560737"/>
<evidence type="ECO:0000259" key="6">
    <source>
        <dbReference type="PROSITE" id="PS50240"/>
    </source>
</evidence>
<keyword evidence="4" id="KW-1015">Disulfide bond</keyword>
<sequence>MLKFVVFALAVSASQAAVFSLGERNDGNLESSIKNYPYLLSVEYFGRHICSATIISSNYAVAASACFDYKGTGPFHVRAGSLELLSGGIVVKVKEVFKMGNDNDNKDRNLSVLELSEPLVFSETIQKIAIPRRCQVAPINVTAKSIGWGPTHLEGEVVFQSVDVFTVTRKECRRHYPTSTMTERMLCAKNTVCHDDYGGPLVYDNTLIGFYSWAKQCDPYSVYVDIAVVRDYITEIAGI</sequence>
<dbReference type="PANTHER" id="PTHR24276">
    <property type="entry name" value="POLYSERASE-RELATED"/>
    <property type="match status" value="1"/>
</dbReference>
<keyword evidence="2" id="KW-0378">Hydrolase</keyword>
<dbReference type="Gene3D" id="2.40.10.10">
    <property type="entry name" value="Trypsin-like serine proteases"/>
    <property type="match status" value="1"/>
</dbReference>
<dbReference type="SMART" id="SM00020">
    <property type="entry name" value="Tryp_SPc"/>
    <property type="match status" value="1"/>
</dbReference>
<dbReference type="PROSITE" id="PS50240">
    <property type="entry name" value="TRYPSIN_DOM"/>
    <property type="match status" value="1"/>
</dbReference>
<evidence type="ECO:0000313" key="8">
    <source>
        <dbReference type="RefSeq" id="XP_017773895.1"/>
    </source>
</evidence>
<evidence type="ECO:0000313" key="7">
    <source>
        <dbReference type="Proteomes" id="UP000695000"/>
    </source>
</evidence>
<protein>
    <submittedName>
        <fullName evidence="8">Trypsin-7-like</fullName>
    </submittedName>
</protein>
<dbReference type="InterPro" id="IPR001254">
    <property type="entry name" value="Trypsin_dom"/>
</dbReference>
<feature type="chain" id="PRO_5046882845" evidence="5">
    <location>
        <begin position="17"/>
        <end position="239"/>
    </location>
</feature>
<accession>A0ABM1MH45</accession>
<evidence type="ECO:0000256" key="4">
    <source>
        <dbReference type="ARBA" id="ARBA00023157"/>
    </source>
</evidence>
<dbReference type="SUPFAM" id="SSF50494">
    <property type="entry name" value="Trypsin-like serine proteases"/>
    <property type="match status" value="1"/>
</dbReference>
<reference evidence="8" key="1">
    <citation type="submission" date="2025-08" db="UniProtKB">
        <authorList>
            <consortium name="RefSeq"/>
        </authorList>
    </citation>
    <scope>IDENTIFICATION</scope>
    <source>
        <tissue evidence="8">Whole Larva</tissue>
    </source>
</reference>
<dbReference type="Pfam" id="PF00089">
    <property type="entry name" value="Trypsin"/>
    <property type="match status" value="1"/>
</dbReference>
<feature type="signal peptide" evidence="5">
    <location>
        <begin position="1"/>
        <end position="16"/>
    </location>
</feature>
<dbReference type="Proteomes" id="UP000695000">
    <property type="component" value="Unplaced"/>
</dbReference>
<dbReference type="InterPro" id="IPR050430">
    <property type="entry name" value="Peptidase_S1"/>
</dbReference>
<dbReference type="RefSeq" id="XP_017773895.1">
    <property type="nucleotide sequence ID" value="XM_017918406.1"/>
</dbReference>
<evidence type="ECO:0000256" key="3">
    <source>
        <dbReference type="ARBA" id="ARBA00022825"/>
    </source>
</evidence>
<keyword evidence="5" id="KW-0732">Signal</keyword>
<evidence type="ECO:0000256" key="5">
    <source>
        <dbReference type="SAM" id="SignalP"/>
    </source>
</evidence>
<dbReference type="PANTHER" id="PTHR24276:SF91">
    <property type="entry name" value="AT26814P-RELATED"/>
    <property type="match status" value="1"/>
</dbReference>
<feature type="domain" description="Peptidase S1" evidence="6">
    <location>
        <begin position="20"/>
        <end position="238"/>
    </location>
</feature>
<gene>
    <name evidence="8" type="primary">LOC108560737</name>
</gene>
<keyword evidence="3" id="KW-0720">Serine protease</keyword>
<dbReference type="InterPro" id="IPR009003">
    <property type="entry name" value="Peptidase_S1_PA"/>
</dbReference>
<dbReference type="InterPro" id="IPR043504">
    <property type="entry name" value="Peptidase_S1_PA_chymotrypsin"/>
</dbReference>
<evidence type="ECO:0000256" key="1">
    <source>
        <dbReference type="ARBA" id="ARBA00022670"/>
    </source>
</evidence>